<evidence type="ECO:0000256" key="5">
    <source>
        <dbReference type="ARBA" id="ARBA00023049"/>
    </source>
</evidence>
<dbReference type="GO" id="GO:0004222">
    <property type="term" value="F:metalloendopeptidase activity"/>
    <property type="evidence" value="ECO:0007669"/>
    <property type="project" value="InterPro"/>
</dbReference>
<accession>A0AAV2HNW6</accession>
<dbReference type="InterPro" id="IPR001590">
    <property type="entry name" value="Peptidase_M12B"/>
</dbReference>
<evidence type="ECO:0000256" key="2">
    <source>
        <dbReference type="ARBA" id="ARBA00022723"/>
    </source>
</evidence>
<feature type="binding site" evidence="8">
    <location>
        <position position="204"/>
    </location>
    <ligand>
        <name>Zn(2+)</name>
        <dbReference type="ChEBI" id="CHEBI:29105"/>
        <note>catalytic</note>
    </ligand>
</feature>
<evidence type="ECO:0000256" key="7">
    <source>
        <dbReference type="ARBA" id="ARBA00023180"/>
    </source>
</evidence>
<feature type="binding site" evidence="8">
    <location>
        <position position="208"/>
    </location>
    <ligand>
        <name>Zn(2+)</name>
        <dbReference type="ChEBI" id="CHEBI:29105"/>
        <note>catalytic</note>
    </ligand>
</feature>
<dbReference type="InterPro" id="IPR024079">
    <property type="entry name" value="MetalloPept_cat_dom_sf"/>
</dbReference>
<comment type="caution">
    <text evidence="11">The sequence shown here is derived from an EMBL/GenBank/DDBJ whole genome shotgun (WGS) entry which is preliminary data.</text>
</comment>
<dbReference type="InterPro" id="IPR041645">
    <property type="entry name" value="ADAMTS_CR_2"/>
</dbReference>
<dbReference type="PANTHER" id="PTHR11905">
    <property type="entry name" value="ADAM A DISINTEGRIN AND METALLOPROTEASE DOMAIN"/>
    <property type="match status" value="1"/>
</dbReference>
<keyword evidence="4 8" id="KW-0862">Zinc</keyword>
<dbReference type="Proteomes" id="UP001497497">
    <property type="component" value="Unassembled WGS sequence"/>
</dbReference>
<protein>
    <recommendedName>
        <fullName evidence="10">Peptidase M12B domain-containing protein</fullName>
    </recommendedName>
</protein>
<evidence type="ECO:0000256" key="8">
    <source>
        <dbReference type="PROSITE-ProRule" id="PRU00276"/>
    </source>
</evidence>
<keyword evidence="5" id="KW-0482">Metalloprotease</keyword>
<feature type="active site" evidence="8">
    <location>
        <position position="205"/>
    </location>
</feature>
<keyword evidence="12" id="KW-1185">Reference proteome</keyword>
<feature type="chain" id="PRO_5043875494" description="Peptidase M12B domain-containing protein" evidence="9">
    <location>
        <begin position="27"/>
        <end position="490"/>
    </location>
</feature>
<feature type="domain" description="Peptidase M12B" evidence="10">
    <location>
        <begin position="39"/>
        <end position="263"/>
    </location>
</feature>
<proteinExistence type="predicted"/>
<evidence type="ECO:0000313" key="11">
    <source>
        <dbReference type="EMBL" id="CAL1535741.1"/>
    </source>
</evidence>
<evidence type="ECO:0000256" key="4">
    <source>
        <dbReference type="ARBA" id="ARBA00022833"/>
    </source>
</evidence>
<evidence type="ECO:0000256" key="9">
    <source>
        <dbReference type="SAM" id="SignalP"/>
    </source>
</evidence>
<dbReference type="Gene3D" id="3.40.1620.60">
    <property type="match status" value="1"/>
</dbReference>
<sequence length="490" mass="53089">MALCFKYTFLCSFLVFMCLALAHVLSEPLRHRRQTATSYVIDVGVVVDDVMFARWIQWIKDNTNQTNESTIRSLADTKVREYVSLTVHQANIRMSTLTPLLGYNISLQVVNVTTNQAVLGVSLLVDAQLALDTFRNWTTSRGLGSQFDHVILMTSKSLKSSGYESSNLTYQGRAYVAAMCRQDGFSASVVEDRGGFLSSLTLAHELAHSLGAQHDGEFNSTAINCPSTDHYIMAAVGTPTSQELADRPWYFSTCSATDISNNIRAILLDSVRKNCLTTNVAPIPEFTKSAVPGQLYPPNKQCQMVFGKDSRVCPQASGSLENICTSMDCLQPGGTNTCARHFAAEGTSCGSKKWCSKGQCVYSEAAPLIGDCYLGDTLTTIGTNLGPQSCAAAVVSFPELCYNASVALMCCESCKAIERNVPDCKYGDKVLGCNAKDCSLYDADGLAKCCGTCAKSPQNINNSRSTGSTVYALFTITLLTSLISILNTWD</sequence>
<gene>
    <name evidence="11" type="ORF">GSLYS_00009701001</name>
</gene>
<organism evidence="11 12">
    <name type="scientific">Lymnaea stagnalis</name>
    <name type="common">Great pond snail</name>
    <name type="synonym">Helix stagnalis</name>
    <dbReference type="NCBI Taxonomy" id="6523"/>
    <lineage>
        <taxon>Eukaryota</taxon>
        <taxon>Metazoa</taxon>
        <taxon>Spiralia</taxon>
        <taxon>Lophotrochozoa</taxon>
        <taxon>Mollusca</taxon>
        <taxon>Gastropoda</taxon>
        <taxon>Heterobranchia</taxon>
        <taxon>Euthyneura</taxon>
        <taxon>Panpulmonata</taxon>
        <taxon>Hygrophila</taxon>
        <taxon>Lymnaeoidea</taxon>
        <taxon>Lymnaeidae</taxon>
        <taxon>Lymnaea</taxon>
    </lineage>
</organism>
<dbReference type="Pfam" id="PF13688">
    <property type="entry name" value="Reprolysin_5"/>
    <property type="match status" value="1"/>
</dbReference>
<evidence type="ECO:0000256" key="1">
    <source>
        <dbReference type="ARBA" id="ARBA00022670"/>
    </source>
</evidence>
<dbReference type="PANTHER" id="PTHR11905:SF159">
    <property type="entry name" value="ADAM METALLOPROTEASE"/>
    <property type="match status" value="1"/>
</dbReference>
<dbReference type="Gene3D" id="3.40.390.10">
    <property type="entry name" value="Collagenase (Catalytic Domain)"/>
    <property type="match status" value="1"/>
</dbReference>
<keyword evidence="2 8" id="KW-0479">Metal-binding</keyword>
<keyword evidence="1" id="KW-0645">Protease</keyword>
<keyword evidence="3" id="KW-0378">Hydrolase</keyword>
<dbReference type="InterPro" id="IPR006586">
    <property type="entry name" value="ADAM_Cys-rich"/>
</dbReference>
<feature type="binding site" evidence="8">
    <location>
        <position position="214"/>
    </location>
    <ligand>
        <name>Zn(2+)</name>
        <dbReference type="ChEBI" id="CHEBI:29105"/>
        <note>catalytic</note>
    </ligand>
</feature>
<keyword evidence="6" id="KW-1015">Disulfide bond</keyword>
<dbReference type="GO" id="GO:0006508">
    <property type="term" value="P:proteolysis"/>
    <property type="evidence" value="ECO:0007669"/>
    <property type="project" value="UniProtKB-KW"/>
</dbReference>
<name>A0AAV2HNW6_LYMST</name>
<dbReference type="Pfam" id="PF17771">
    <property type="entry name" value="ADAMTS_CR_2"/>
    <property type="match status" value="1"/>
</dbReference>
<reference evidence="11 12" key="1">
    <citation type="submission" date="2024-04" db="EMBL/GenBank/DDBJ databases">
        <authorList>
            <consortium name="Genoscope - CEA"/>
            <person name="William W."/>
        </authorList>
    </citation>
    <scope>NUCLEOTIDE SEQUENCE [LARGE SCALE GENOMIC DNA]</scope>
</reference>
<dbReference type="EMBL" id="CAXITT010000210">
    <property type="protein sequence ID" value="CAL1535741.1"/>
    <property type="molecule type" value="Genomic_DNA"/>
</dbReference>
<comment type="caution">
    <text evidence="8">Lacks conserved residue(s) required for the propagation of feature annotation.</text>
</comment>
<dbReference type="SMART" id="SM00608">
    <property type="entry name" value="ACR"/>
    <property type="match status" value="1"/>
</dbReference>
<evidence type="ECO:0000313" key="12">
    <source>
        <dbReference type="Proteomes" id="UP001497497"/>
    </source>
</evidence>
<evidence type="ECO:0000259" key="10">
    <source>
        <dbReference type="PROSITE" id="PS50215"/>
    </source>
</evidence>
<dbReference type="PROSITE" id="PS50215">
    <property type="entry name" value="ADAM_MEPRO"/>
    <property type="match status" value="1"/>
</dbReference>
<dbReference type="SUPFAM" id="SSF55486">
    <property type="entry name" value="Metalloproteases ('zincins'), catalytic domain"/>
    <property type="match status" value="1"/>
</dbReference>
<evidence type="ECO:0000256" key="3">
    <source>
        <dbReference type="ARBA" id="ARBA00022801"/>
    </source>
</evidence>
<dbReference type="GO" id="GO:0046872">
    <property type="term" value="F:metal ion binding"/>
    <property type="evidence" value="ECO:0007669"/>
    <property type="project" value="UniProtKB-KW"/>
</dbReference>
<keyword evidence="9" id="KW-0732">Signal</keyword>
<dbReference type="AlphaFoldDB" id="A0AAV2HNW6"/>
<feature type="signal peptide" evidence="9">
    <location>
        <begin position="1"/>
        <end position="26"/>
    </location>
</feature>
<keyword evidence="7" id="KW-0325">Glycoprotein</keyword>
<evidence type="ECO:0000256" key="6">
    <source>
        <dbReference type="ARBA" id="ARBA00023157"/>
    </source>
</evidence>